<keyword evidence="4" id="KW-0732">Signal</keyword>
<evidence type="ECO:0000256" key="3">
    <source>
        <dbReference type="SAM" id="MobiDB-lite"/>
    </source>
</evidence>
<gene>
    <name evidence="6" type="ORF">FHI69_09065</name>
</gene>
<evidence type="ECO:0000256" key="2">
    <source>
        <dbReference type="ARBA" id="ARBA00022737"/>
    </source>
</evidence>
<evidence type="ECO:0000256" key="1">
    <source>
        <dbReference type="ARBA" id="ARBA00009646"/>
    </source>
</evidence>
<dbReference type="SUPFAM" id="SSF49695">
    <property type="entry name" value="gamma-Crystallin-like"/>
    <property type="match status" value="2"/>
</dbReference>
<dbReference type="SMART" id="SM00247">
    <property type="entry name" value="XTALbg"/>
    <property type="match status" value="3"/>
</dbReference>
<evidence type="ECO:0000259" key="5">
    <source>
        <dbReference type="PROSITE" id="PS50915"/>
    </source>
</evidence>
<feature type="domain" description="Beta/gamma crystallin 'Greek key'" evidence="5">
    <location>
        <begin position="296"/>
        <end position="335"/>
    </location>
</feature>
<feature type="signal peptide" evidence="4">
    <location>
        <begin position="1"/>
        <end position="27"/>
    </location>
</feature>
<dbReference type="Gene3D" id="2.60.20.10">
    <property type="entry name" value="Crystallins"/>
    <property type="match status" value="3"/>
</dbReference>
<feature type="compositionally biased region" description="Basic and acidic residues" evidence="3">
    <location>
        <begin position="217"/>
        <end position="227"/>
    </location>
</feature>
<organism evidence="6 7">
    <name type="scientific">Janthinobacterium lividum</name>
    <dbReference type="NCBI Taxonomy" id="29581"/>
    <lineage>
        <taxon>Bacteria</taxon>
        <taxon>Pseudomonadati</taxon>
        <taxon>Pseudomonadota</taxon>
        <taxon>Betaproteobacteria</taxon>
        <taxon>Burkholderiales</taxon>
        <taxon>Oxalobacteraceae</taxon>
        <taxon>Janthinobacterium</taxon>
    </lineage>
</organism>
<name>A0A5C4NVI8_9BURK</name>
<evidence type="ECO:0000313" key="7">
    <source>
        <dbReference type="Proteomes" id="UP000305681"/>
    </source>
</evidence>
<evidence type="ECO:0000313" key="6">
    <source>
        <dbReference type="EMBL" id="TNC77478.1"/>
    </source>
</evidence>
<reference evidence="6 7" key="1">
    <citation type="submission" date="2019-06" db="EMBL/GenBank/DDBJ databases">
        <title>Genome sequence of Janthinobacterium lividum UCD_MED1.</title>
        <authorList>
            <person name="De Leon M.E."/>
            <person name="Jospin G."/>
        </authorList>
    </citation>
    <scope>NUCLEOTIDE SEQUENCE [LARGE SCALE GENOMIC DNA]</scope>
    <source>
        <strain evidence="6 7">UCD_MED1</strain>
    </source>
</reference>
<dbReference type="AlphaFoldDB" id="A0A5C4NVI8"/>
<sequence>MELIMTGPFKHTLACAATLLLSLGAHAAAHAGDITLFEDVDLRGRAVNLRETTDDLSRMGFNDKVSSILVRSGTWDVCTDAGFRGNCRTLGPGEYRSMPGMNDAISSVRESGRGDGYNPGRPGRDPDRGHGGGYGRGGTLEVYSGAGQNGGSARLNRDTDDFVSIGFNDRTSSIVIYNGYWQLCSDSNYNGVCRIFGPGRHDDLGRGLDGRVSSARMVDEREARRQQQYDNQYQRPQYDQPQYPQYQQPQYQQRGAVLLFPEAGMRGEPLALDRNAEDLVRYNFNDRASSIVVNEGQWEVCSDSNFHGRCEVIGPGEYGRLNAMENQISSLRRVR</sequence>
<proteinExistence type="inferred from homology"/>
<feature type="region of interest" description="Disordered" evidence="3">
    <location>
        <begin position="215"/>
        <end position="241"/>
    </location>
</feature>
<dbReference type="InterPro" id="IPR001064">
    <property type="entry name" value="Beta/gamma_crystallin"/>
</dbReference>
<evidence type="ECO:0000256" key="4">
    <source>
        <dbReference type="SAM" id="SignalP"/>
    </source>
</evidence>
<protein>
    <submittedName>
        <fullName evidence="6">Beta/gamma crystallin family protein</fullName>
    </submittedName>
</protein>
<dbReference type="InterPro" id="IPR011024">
    <property type="entry name" value="G_crystallin-like"/>
</dbReference>
<feature type="chain" id="PRO_5023092109" evidence="4">
    <location>
        <begin position="28"/>
        <end position="335"/>
    </location>
</feature>
<feature type="domain" description="Beta/gamma crystallin 'Greek key'" evidence="5">
    <location>
        <begin position="32"/>
        <end position="72"/>
    </location>
</feature>
<dbReference type="EMBL" id="VDGE01000002">
    <property type="protein sequence ID" value="TNC77478.1"/>
    <property type="molecule type" value="Genomic_DNA"/>
</dbReference>
<dbReference type="Proteomes" id="UP000305681">
    <property type="component" value="Unassembled WGS sequence"/>
</dbReference>
<feature type="region of interest" description="Disordered" evidence="3">
    <location>
        <begin position="107"/>
        <end position="139"/>
    </location>
</feature>
<comment type="similarity">
    <text evidence="1">Belongs to the beta/gamma-crystallin family.</text>
</comment>
<feature type="compositionally biased region" description="Low complexity" evidence="3">
    <location>
        <begin position="228"/>
        <end position="241"/>
    </location>
</feature>
<accession>A0A5C4NVI8</accession>
<dbReference type="Pfam" id="PF00030">
    <property type="entry name" value="Crystall"/>
    <property type="match status" value="3"/>
</dbReference>
<keyword evidence="2" id="KW-0677">Repeat</keyword>
<comment type="caution">
    <text evidence="6">The sequence shown here is derived from an EMBL/GenBank/DDBJ whole genome shotgun (WGS) entry which is preliminary data.</text>
</comment>
<dbReference type="PROSITE" id="PS50915">
    <property type="entry name" value="CRYSTALLIN_BETA_GAMMA"/>
    <property type="match status" value="2"/>
</dbReference>